<dbReference type="STRING" id="202789.GCA_001457435_01812"/>
<keyword evidence="1" id="KW-0812">Transmembrane</keyword>
<dbReference type="GO" id="GO:0030572">
    <property type="term" value="F:phosphatidyltransferase activity"/>
    <property type="evidence" value="ECO:0007669"/>
    <property type="project" value="UniProtKB-ARBA"/>
</dbReference>
<keyword evidence="1" id="KW-0472">Membrane</keyword>
<name>K9EE78_9ACTO</name>
<feature type="domain" description="PLD phosphodiesterase" evidence="2">
    <location>
        <begin position="161"/>
        <end position="188"/>
    </location>
</feature>
<sequence>MAQFSRPRLSKALKWGTGAAIATPLTAAAALVAVDEARKRRTPPTGEFPHLPPQRAKVGENETVVFTFGRDLYNTMLRDIEAARDHIYFEMFIMKADSWGYRMREALFAAAHRGVQVHVLLDTWGNLNQDPRFRHPPQMPNLHWMNFPLVRTGILTGRERDKGRDHRKILVVDGRIGYVGGYNIGYLYGDHWRDTHMRIEGPGVWDLEAAFVEMWNAYRQRKHPQLSPSATFPWNPELRAVLNSPAQNIYPIAALYIDALGRATERAWMTMGYFIPDDPMLDALTGAAARGVDVRILIPQYSNHIYTDWVGRPHYERLLRSGVRMFLYREAMIHAKTMTVDGSWSTVGTANIDRLSLRGNFEVNMSIYSADFAAVMEKIFAVDLTNAFELTLEQWNERSTLARLTEIALRPLAPLL</sequence>
<dbReference type="InterPro" id="IPR001736">
    <property type="entry name" value="PLipase_D/transphosphatidylase"/>
</dbReference>
<protein>
    <recommendedName>
        <fullName evidence="2">PLD phosphodiesterase domain-containing protein</fullName>
    </recommendedName>
</protein>
<dbReference type="CDD" id="cd09112">
    <property type="entry name" value="PLDc_CLS_2"/>
    <property type="match status" value="1"/>
</dbReference>
<dbReference type="SUPFAM" id="SSF56024">
    <property type="entry name" value="Phospholipase D/nuclease"/>
    <property type="match status" value="2"/>
</dbReference>
<evidence type="ECO:0000259" key="2">
    <source>
        <dbReference type="PROSITE" id="PS50035"/>
    </source>
</evidence>
<dbReference type="GO" id="GO:0032049">
    <property type="term" value="P:cardiolipin biosynthetic process"/>
    <property type="evidence" value="ECO:0007669"/>
    <property type="project" value="UniProtKB-ARBA"/>
</dbReference>
<dbReference type="PATRIC" id="fig|883066.3.peg.339"/>
<gene>
    <name evidence="3" type="ORF">HMPREF9233_00326</name>
</gene>
<dbReference type="HOGENOM" id="CLU_038053_0_2_11"/>
<evidence type="ECO:0000256" key="1">
    <source>
        <dbReference type="SAM" id="Phobius"/>
    </source>
</evidence>
<dbReference type="Gene3D" id="3.30.870.10">
    <property type="entry name" value="Endonuclease Chain A"/>
    <property type="match status" value="2"/>
</dbReference>
<dbReference type="EMBL" id="AGWL01000002">
    <property type="protein sequence ID" value="EKU95539.1"/>
    <property type="molecule type" value="Genomic_DNA"/>
</dbReference>
<dbReference type="RefSeq" id="WP_007000544.1">
    <property type="nucleotide sequence ID" value="NZ_JH992955.1"/>
</dbReference>
<dbReference type="eggNOG" id="COG1502">
    <property type="taxonomic scope" value="Bacteria"/>
</dbReference>
<dbReference type="PANTHER" id="PTHR21248">
    <property type="entry name" value="CARDIOLIPIN SYNTHASE"/>
    <property type="match status" value="1"/>
</dbReference>
<proteinExistence type="predicted"/>
<dbReference type="Proteomes" id="UP000009888">
    <property type="component" value="Unassembled WGS sequence"/>
</dbReference>
<feature type="transmembrane region" description="Helical" evidence="1">
    <location>
        <begin position="12"/>
        <end position="34"/>
    </location>
</feature>
<reference evidence="3 4" key="1">
    <citation type="submission" date="2012-09" db="EMBL/GenBank/DDBJ databases">
        <title>The Genome Sequence of Actinobaculum massiliae ACS-171-V-COL2.</title>
        <authorList>
            <consortium name="The Broad Institute Genome Sequencing Platform"/>
            <person name="Earl A."/>
            <person name="Ward D."/>
            <person name="Feldgarden M."/>
            <person name="Gevers D."/>
            <person name="Saerens B."/>
            <person name="Vaneechoutte M."/>
            <person name="Walker B."/>
            <person name="Young S.K."/>
            <person name="Zeng Q."/>
            <person name="Gargeya S."/>
            <person name="Fitzgerald M."/>
            <person name="Haas B."/>
            <person name="Abouelleil A."/>
            <person name="Alvarado L."/>
            <person name="Arachchi H.M."/>
            <person name="Berlin A."/>
            <person name="Chapman S.B."/>
            <person name="Goldberg J."/>
            <person name="Griggs A."/>
            <person name="Gujja S."/>
            <person name="Hansen M."/>
            <person name="Howarth C."/>
            <person name="Imamovic A."/>
            <person name="Larimer J."/>
            <person name="McCowen C."/>
            <person name="Montmayeur A."/>
            <person name="Murphy C."/>
            <person name="Neiman D."/>
            <person name="Pearson M."/>
            <person name="Priest M."/>
            <person name="Roberts A."/>
            <person name="Saif S."/>
            <person name="Shea T."/>
            <person name="Sisk P."/>
            <person name="Sykes S."/>
            <person name="Wortman J."/>
            <person name="Nusbaum C."/>
            <person name="Birren B."/>
        </authorList>
    </citation>
    <scope>NUCLEOTIDE SEQUENCE [LARGE SCALE GENOMIC DNA]</scope>
    <source>
        <strain evidence="4">ACS-171-V-Col2</strain>
    </source>
</reference>
<dbReference type="Pfam" id="PF13091">
    <property type="entry name" value="PLDc_2"/>
    <property type="match status" value="2"/>
</dbReference>
<dbReference type="PROSITE" id="PS50035">
    <property type="entry name" value="PLD"/>
    <property type="match status" value="2"/>
</dbReference>
<evidence type="ECO:0000313" key="4">
    <source>
        <dbReference type="Proteomes" id="UP000009888"/>
    </source>
</evidence>
<accession>K9EE78</accession>
<dbReference type="SMART" id="SM00155">
    <property type="entry name" value="PLDc"/>
    <property type="match status" value="2"/>
</dbReference>
<evidence type="ECO:0000313" key="3">
    <source>
        <dbReference type="EMBL" id="EKU95539.1"/>
    </source>
</evidence>
<organism evidence="3 4">
    <name type="scientific">Actinobaculum massiliense ACS-171-V-Col2</name>
    <dbReference type="NCBI Taxonomy" id="883066"/>
    <lineage>
        <taxon>Bacteria</taxon>
        <taxon>Bacillati</taxon>
        <taxon>Actinomycetota</taxon>
        <taxon>Actinomycetes</taxon>
        <taxon>Actinomycetales</taxon>
        <taxon>Actinomycetaceae</taxon>
        <taxon>Actinobaculum</taxon>
    </lineage>
</organism>
<keyword evidence="4" id="KW-1185">Reference proteome</keyword>
<dbReference type="PANTHER" id="PTHR21248:SF22">
    <property type="entry name" value="PHOSPHOLIPASE D"/>
    <property type="match status" value="1"/>
</dbReference>
<keyword evidence="1" id="KW-1133">Transmembrane helix</keyword>
<dbReference type="InterPro" id="IPR025202">
    <property type="entry name" value="PLD-like_dom"/>
</dbReference>
<comment type="caution">
    <text evidence="3">The sequence shown here is derived from an EMBL/GenBank/DDBJ whole genome shotgun (WGS) entry which is preliminary data.</text>
</comment>
<dbReference type="AlphaFoldDB" id="K9EE78"/>
<feature type="domain" description="PLD phosphodiesterase" evidence="2">
    <location>
        <begin position="329"/>
        <end position="356"/>
    </location>
</feature>
<dbReference type="CDD" id="cd09110">
    <property type="entry name" value="PLDc_CLS_1"/>
    <property type="match status" value="1"/>
</dbReference>